<evidence type="ECO:0008006" key="9">
    <source>
        <dbReference type="Google" id="ProtNLM"/>
    </source>
</evidence>
<keyword evidence="2" id="KW-1003">Cell membrane</keyword>
<reference evidence="7" key="1">
    <citation type="journal article" date="2021" name="Front. Microbiol.">
        <title>Comprehensive Comparative Genomics and Phenotyping of Methylobacterium Species.</title>
        <authorList>
            <person name="Alessa O."/>
            <person name="Ogura Y."/>
            <person name="Fujitani Y."/>
            <person name="Takami H."/>
            <person name="Hayashi T."/>
            <person name="Sahin N."/>
            <person name="Tani A."/>
        </authorList>
    </citation>
    <scope>NUCLEOTIDE SEQUENCE</scope>
    <source>
        <strain evidence="7">DSM 19015</strain>
    </source>
</reference>
<evidence type="ECO:0000256" key="3">
    <source>
        <dbReference type="ARBA" id="ARBA00022692"/>
    </source>
</evidence>
<protein>
    <recommendedName>
        <fullName evidence="9">Polysaccharide biosynthesis protein</fullName>
    </recommendedName>
</protein>
<comment type="caution">
    <text evidence="7">The sequence shown here is derived from an EMBL/GenBank/DDBJ whole genome shotgun (WGS) entry which is preliminary data.</text>
</comment>
<name>A0ABQ4RXA6_9HYPH</name>
<accession>A0ABQ4RXA6</accession>
<feature type="transmembrane region" description="Helical" evidence="6">
    <location>
        <begin position="135"/>
        <end position="157"/>
    </location>
</feature>
<feature type="transmembrane region" description="Helical" evidence="6">
    <location>
        <begin position="163"/>
        <end position="186"/>
    </location>
</feature>
<feature type="transmembrane region" description="Helical" evidence="6">
    <location>
        <begin position="348"/>
        <end position="368"/>
    </location>
</feature>
<evidence type="ECO:0000256" key="4">
    <source>
        <dbReference type="ARBA" id="ARBA00022989"/>
    </source>
</evidence>
<dbReference type="PANTHER" id="PTHR30250:SF31">
    <property type="entry name" value="INNER MEMBRANE PROTEIN YGHQ"/>
    <property type="match status" value="1"/>
</dbReference>
<evidence type="ECO:0000256" key="1">
    <source>
        <dbReference type="ARBA" id="ARBA00004651"/>
    </source>
</evidence>
<feature type="transmembrane region" description="Helical" evidence="6">
    <location>
        <begin position="36"/>
        <end position="56"/>
    </location>
</feature>
<feature type="transmembrane region" description="Helical" evidence="6">
    <location>
        <begin position="198"/>
        <end position="218"/>
    </location>
</feature>
<evidence type="ECO:0000256" key="5">
    <source>
        <dbReference type="ARBA" id="ARBA00023136"/>
    </source>
</evidence>
<evidence type="ECO:0000256" key="2">
    <source>
        <dbReference type="ARBA" id="ARBA00022475"/>
    </source>
</evidence>
<gene>
    <name evidence="7" type="ORF">OCOJLMKI_2034</name>
</gene>
<dbReference type="InterPro" id="IPR050833">
    <property type="entry name" value="Poly_Biosynth_Transport"/>
</dbReference>
<dbReference type="RefSeq" id="WP_238243985.1">
    <property type="nucleotide sequence ID" value="NZ_BPQP01000029.1"/>
</dbReference>
<feature type="transmembrane region" description="Helical" evidence="6">
    <location>
        <begin position="374"/>
        <end position="393"/>
    </location>
</feature>
<dbReference type="Proteomes" id="UP001055125">
    <property type="component" value="Unassembled WGS sequence"/>
</dbReference>
<dbReference type="EMBL" id="BPQP01000029">
    <property type="protein sequence ID" value="GJD94828.1"/>
    <property type="molecule type" value="Genomic_DNA"/>
</dbReference>
<reference evidence="7" key="2">
    <citation type="submission" date="2021-08" db="EMBL/GenBank/DDBJ databases">
        <authorList>
            <person name="Tani A."/>
            <person name="Ola A."/>
            <person name="Ogura Y."/>
            <person name="Katsura K."/>
            <person name="Hayashi T."/>
        </authorList>
    </citation>
    <scope>NUCLEOTIDE SEQUENCE</scope>
    <source>
        <strain evidence="7">DSM 19015</strain>
    </source>
</reference>
<proteinExistence type="predicted"/>
<dbReference type="Pfam" id="PF13440">
    <property type="entry name" value="Polysacc_synt_3"/>
    <property type="match status" value="1"/>
</dbReference>
<feature type="transmembrane region" description="Helical" evidence="6">
    <location>
        <begin position="105"/>
        <end position="123"/>
    </location>
</feature>
<evidence type="ECO:0000313" key="7">
    <source>
        <dbReference type="EMBL" id="GJD94828.1"/>
    </source>
</evidence>
<sequence>MSAQHTLTYVGARGLAAALNMASLAVFTRLAPTETYGAYLLVLSWALVLYGATCQWPKFSFFALYDEARAGVQAGTVLRLLAVMIGLAALAASVAAALGLVEPRAAAAIVAAVFGMTAFEGSAEIARTRLEVRAVALSIVLRAVLVLGLGSAALLATGDPVHLLLATALANVLAALPACLAIAPLLRGAGSLAEAGRLLAYGWPLVLSFGTAALAQTIDRFVIGGGIGTRELGAYGAVADVLRQSFVVFGDGIALSLISLAKRDARAGGMAAARPVLEDAARALTLVAGFGAVFFLAFDDLVVGVLLGPDYRETALSVIPILVAASILLMVRSYYFGQVIYFAPSSRLDAVASAALLVTTGGLCALLIPRFGLVGAALAVAIGQGVACLVFVLGAGPRLRMPLPLADLGLIALAALACWAAVEGVDALGLGGGVAIPAKLGLIALAAGATAWRFDVAGVAGLAARLGGRSAR</sequence>
<dbReference type="PANTHER" id="PTHR30250">
    <property type="entry name" value="PST FAMILY PREDICTED COLANIC ACID TRANSPORTER"/>
    <property type="match status" value="1"/>
</dbReference>
<keyword evidence="5 6" id="KW-0472">Membrane</keyword>
<comment type="subcellular location">
    <subcellularLocation>
        <location evidence="1">Cell membrane</location>
        <topology evidence="1">Multi-pass membrane protein</topology>
    </subcellularLocation>
</comment>
<keyword evidence="3 6" id="KW-0812">Transmembrane</keyword>
<evidence type="ECO:0000256" key="6">
    <source>
        <dbReference type="SAM" id="Phobius"/>
    </source>
</evidence>
<keyword evidence="8" id="KW-1185">Reference proteome</keyword>
<evidence type="ECO:0000313" key="8">
    <source>
        <dbReference type="Proteomes" id="UP001055125"/>
    </source>
</evidence>
<organism evidence="7 8">
    <name type="scientific">Methylobacterium iners</name>
    <dbReference type="NCBI Taxonomy" id="418707"/>
    <lineage>
        <taxon>Bacteria</taxon>
        <taxon>Pseudomonadati</taxon>
        <taxon>Pseudomonadota</taxon>
        <taxon>Alphaproteobacteria</taxon>
        <taxon>Hyphomicrobiales</taxon>
        <taxon>Methylobacteriaceae</taxon>
        <taxon>Methylobacterium</taxon>
    </lineage>
</organism>
<feature type="transmembrane region" description="Helical" evidence="6">
    <location>
        <begin position="12"/>
        <end position="30"/>
    </location>
</feature>
<keyword evidence="4 6" id="KW-1133">Transmembrane helix</keyword>
<feature type="transmembrane region" description="Helical" evidence="6">
    <location>
        <begin position="280"/>
        <end position="298"/>
    </location>
</feature>
<feature type="transmembrane region" description="Helical" evidence="6">
    <location>
        <begin position="318"/>
        <end position="336"/>
    </location>
</feature>
<feature type="transmembrane region" description="Helical" evidence="6">
    <location>
        <begin position="77"/>
        <end position="99"/>
    </location>
</feature>
<feature type="transmembrane region" description="Helical" evidence="6">
    <location>
        <begin position="405"/>
        <end position="422"/>
    </location>
</feature>